<protein>
    <recommendedName>
        <fullName evidence="2">FAD-binding PCMH-type domain-containing protein</fullName>
    </recommendedName>
</protein>
<evidence type="ECO:0000313" key="3">
    <source>
        <dbReference type="EMBL" id="KAK4642954.1"/>
    </source>
</evidence>
<dbReference type="Gene3D" id="3.30.465.10">
    <property type="match status" value="1"/>
</dbReference>
<keyword evidence="1" id="KW-0560">Oxidoreductase</keyword>
<evidence type="ECO:0000256" key="1">
    <source>
        <dbReference type="ARBA" id="ARBA00023002"/>
    </source>
</evidence>
<evidence type="ECO:0000259" key="2">
    <source>
        <dbReference type="PROSITE" id="PS51387"/>
    </source>
</evidence>
<dbReference type="Proteomes" id="UP001322138">
    <property type="component" value="Unassembled WGS sequence"/>
</dbReference>
<dbReference type="Gene3D" id="3.30.43.10">
    <property type="entry name" value="Uridine Diphospho-n-acetylenolpyruvylglucosamine Reductase, domain 2"/>
    <property type="match status" value="1"/>
</dbReference>
<dbReference type="InterPro" id="IPR016166">
    <property type="entry name" value="FAD-bd_PCMH"/>
</dbReference>
<dbReference type="SUPFAM" id="SSF56176">
    <property type="entry name" value="FAD-binding/transporter-associated domain-like"/>
    <property type="match status" value="1"/>
</dbReference>
<organism evidence="3 4">
    <name type="scientific">Podospora bellae-mahoneyi</name>
    <dbReference type="NCBI Taxonomy" id="2093777"/>
    <lineage>
        <taxon>Eukaryota</taxon>
        <taxon>Fungi</taxon>
        <taxon>Dikarya</taxon>
        <taxon>Ascomycota</taxon>
        <taxon>Pezizomycotina</taxon>
        <taxon>Sordariomycetes</taxon>
        <taxon>Sordariomycetidae</taxon>
        <taxon>Sordariales</taxon>
        <taxon>Podosporaceae</taxon>
        <taxon>Podospora</taxon>
    </lineage>
</organism>
<dbReference type="RefSeq" id="XP_062731930.1">
    <property type="nucleotide sequence ID" value="XM_062878480.1"/>
</dbReference>
<dbReference type="InterPro" id="IPR016167">
    <property type="entry name" value="FAD-bd_PCMH_sub1"/>
</dbReference>
<dbReference type="EMBL" id="JAFFGZ010000006">
    <property type="protein sequence ID" value="KAK4642954.1"/>
    <property type="molecule type" value="Genomic_DNA"/>
</dbReference>
<dbReference type="Pfam" id="PF04030">
    <property type="entry name" value="ALO"/>
    <property type="match status" value="1"/>
</dbReference>
<sequence>MSQHSHPPSTSSWHRSVDERLCLIADGLSDYDDTPRNSLPTKDSIPLGQKLPGLGPLLRDYLNPDVTVESADFHKRLLRVFRESEYDSAYGKCLERLNADERDRVEKFVADDKPLEEVSNGFDMSVSLGVREHLQNLTGVPGFQVSSSGVQAVRFPAATGSNGTESVHLEARSFTPVDVDGLAGDDTLDALHKNGRLHNFIRKLKDMLSGHKKESNVIVYENVPFKNWGMVVDYIPHYTCIPSSVAGVQNIVRFARDHDMSVRCAGFRHSWAPIFGRQGQITISLLSLEEATRIPNFTAMSKALPEWLFRKTELQTVEVVSGTPRVKGNVLVRIGASATNEQLRRWCIKNNKYSYPLNVIMVEMTVGGTNAPICHGAGRRHQTLSDLVRKVEYVDCNGKLQTVDDPRLLRAAAGCFGLMGVITHLTLEFEPMSYALMKPEKIPVLRAVPPPDDMAMDKIPPALRLPNWAPEQRAADIKRFEELATNGFYSEWFWFPYSDLCWVNCWDTTADPSGTKDYPSNAQTFFMFISQFTMNVLQNAKILNELVEKLHMDEAAVTLISKAAMFTLPAWDEPVKTYLPDALHFQRGIQNVRVLDVEVEIPLQPSETDPSKPDYAVVRRAWWDAILTCYAHSSKGCPQRMPLEMRIMGGSDIVMAPQKGNKLGTCAIEVLTLEAAKEFWVPYAEEVVGKWLSYCDRGGKKINTRPHWAKQWDGINVDGKPWVEKMKGEDYRLEKEEFKELLAEIGRKHGWSLKDLKSRFSNDFFDAFYFDNI</sequence>
<dbReference type="InterPro" id="IPR007173">
    <property type="entry name" value="ALO_C"/>
</dbReference>
<dbReference type="PANTHER" id="PTHR43762">
    <property type="entry name" value="L-GULONOLACTONE OXIDASE"/>
    <property type="match status" value="1"/>
</dbReference>
<reference evidence="3 4" key="1">
    <citation type="journal article" date="2023" name="bioRxiv">
        <title>High-quality genome assemblies of four members of thePodospora anserinaspecies complex.</title>
        <authorList>
            <person name="Ament-Velasquez S.L."/>
            <person name="Vogan A.A."/>
            <person name="Wallerman O."/>
            <person name="Hartmann F."/>
            <person name="Gautier V."/>
            <person name="Silar P."/>
            <person name="Giraud T."/>
            <person name="Johannesson H."/>
        </authorList>
    </citation>
    <scope>NUCLEOTIDE SEQUENCE [LARGE SCALE GENOMIC DNA]</scope>
    <source>
        <strain evidence="3 4">CBS 112042</strain>
    </source>
</reference>
<keyword evidence="4" id="KW-1185">Reference proteome</keyword>
<gene>
    <name evidence="3" type="ORF">QC761_401910</name>
</gene>
<dbReference type="InterPro" id="IPR010031">
    <property type="entry name" value="FAD_lactone_oxidase-like"/>
</dbReference>
<proteinExistence type="predicted"/>
<dbReference type="PANTHER" id="PTHR43762:SF1">
    <property type="entry name" value="D-ARABINONO-1,4-LACTONE OXIDASE"/>
    <property type="match status" value="1"/>
</dbReference>
<accession>A0ABR0FIQ1</accession>
<comment type="caution">
    <text evidence="3">The sequence shown here is derived from an EMBL/GenBank/DDBJ whole genome shotgun (WGS) entry which is preliminary data.</text>
</comment>
<evidence type="ECO:0000313" key="4">
    <source>
        <dbReference type="Proteomes" id="UP001322138"/>
    </source>
</evidence>
<dbReference type="Gene3D" id="3.30.70.2520">
    <property type="match status" value="1"/>
</dbReference>
<dbReference type="GeneID" id="87897962"/>
<feature type="domain" description="FAD-binding PCMH-type" evidence="2">
    <location>
        <begin position="231"/>
        <end position="432"/>
    </location>
</feature>
<dbReference type="InterPro" id="IPR036318">
    <property type="entry name" value="FAD-bd_PCMH-like_sf"/>
</dbReference>
<name>A0ABR0FIQ1_9PEZI</name>
<dbReference type="InterPro" id="IPR016169">
    <property type="entry name" value="FAD-bd_PCMH_sub2"/>
</dbReference>
<dbReference type="PROSITE" id="PS51387">
    <property type="entry name" value="FAD_PCMH"/>
    <property type="match status" value="1"/>
</dbReference>